<feature type="domain" description="N-acetyltransferase" evidence="1">
    <location>
        <begin position="1"/>
        <end position="151"/>
    </location>
</feature>
<dbReference type="SUPFAM" id="SSF55729">
    <property type="entry name" value="Acyl-CoA N-acyltransferases (Nat)"/>
    <property type="match status" value="1"/>
</dbReference>
<evidence type="ECO:0000313" key="3">
    <source>
        <dbReference type="Proteomes" id="UP000823900"/>
    </source>
</evidence>
<name>A0A9D2HIM6_9FIRM</name>
<dbReference type="Proteomes" id="UP000823900">
    <property type="component" value="Unassembled WGS sequence"/>
</dbReference>
<dbReference type="PROSITE" id="PS51186">
    <property type="entry name" value="GNAT"/>
    <property type="match status" value="1"/>
</dbReference>
<gene>
    <name evidence="2" type="ORF">IAA07_08185</name>
</gene>
<dbReference type="AlphaFoldDB" id="A0A9D2HIM6"/>
<dbReference type="InterPro" id="IPR016181">
    <property type="entry name" value="Acyl_CoA_acyltransferase"/>
</dbReference>
<comment type="caution">
    <text evidence="2">The sequence shown here is derived from an EMBL/GenBank/DDBJ whole genome shotgun (WGS) entry which is preliminary data.</text>
</comment>
<evidence type="ECO:0000313" key="2">
    <source>
        <dbReference type="EMBL" id="HJA71537.1"/>
    </source>
</evidence>
<dbReference type="InterPro" id="IPR000182">
    <property type="entry name" value="GNAT_dom"/>
</dbReference>
<dbReference type="EMBL" id="DWZA01000071">
    <property type="protein sequence ID" value="HJA71537.1"/>
    <property type="molecule type" value="Genomic_DNA"/>
</dbReference>
<protein>
    <submittedName>
        <fullName evidence="2">GNAT family N-acetyltransferase</fullName>
    </submittedName>
</protein>
<dbReference type="CDD" id="cd04301">
    <property type="entry name" value="NAT_SF"/>
    <property type="match status" value="1"/>
</dbReference>
<accession>A0A9D2HIM6</accession>
<organism evidence="2 3">
    <name type="scientific">Candidatus Lachnoclostridium stercoravium</name>
    <dbReference type="NCBI Taxonomy" id="2838633"/>
    <lineage>
        <taxon>Bacteria</taxon>
        <taxon>Bacillati</taxon>
        <taxon>Bacillota</taxon>
        <taxon>Clostridia</taxon>
        <taxon>Lachnospirales</taxon>
        <taxon>Lachnospiraceae</taxon>
    </lineage>
</organism>
<dbReference type="Gene3D" id="3.40.630.30">
    <property type="match status" value="1"/>
</dbReference>
<proteinExistence type="predicted"/>
<reference evidence="2" key="1">
    <citation type="journal article" date="2021" name="PeerJ">
        <title>Extensive microbial diversity within the chicken gut microbiome revealed by metagenomics and culture.</title>
        <authorList>
            <person name="Gilroy R."/>
            <person name="Ravi A."/>
            <person name="Getino M."/>
            <person name="Pursley I."/>
            <person name="Horton D.L."/>
            <person name="Alikhan N.F."/>
            <person name="Baker D."/>
            <person name="Gharbi K."/>
            <person name="Hall N."/>
            <person name="Watson M."/>
            <person name="Adriaenssens E.M."/>
            <person name="Foster-Nyarko E."/>
            <person name="Jarju S."/>
            <person name="Secka A."/>
            <person name="Antonio M."/>
            <person name="Oren A."/>
            <person name="Chaudhuri R.R."/>
            <person name="La Ragione R."/>
            <person name="Hildebrand F."/>
            <person name="Pallen M.J."/>
        </authorList>
    </citation>
    <scope>NUCLEOTIDE SEQUENCE</scope>
    <source>
        <strain evidence="2">CHK178-16964</strain>
    </source>
</reference>
<dbReference type="Pfam" id="PF13673">
    <property type="entry name" value="Acetyltransf_10"/>
    <property type="match status" value="1"/>
</dbReference>
<dbReference type="PANTHER" id="PTHR43451:SF1">
    <property type="entry name" value="ACETYLTRANSFERASE"/>
    <property type="match status" value="1"/>
</dbReference>
<reference evidence="2" key="2">
    <citation type="submission" date="2021-04" db="EMBL/GenBank/DDBJ databases">
        <authorList>
            <person name="Gilroy R."/>
        </authorList>
    </citation>
    <scope>NUCLEOTIDE SEQUENCE</scope>
    <source>
        <strain evidence="2">CHK178-16964</strain>
    </source>
</reference>
<dbReference type="PANTHER" id="PTHR43451">
    <property type="entry name" value="ACETYLTRANSFERASE (GNAT) FAMILY PROTEIN"/>
    <property type="match status" value="1"/>
</dbReference>
<sequence>MKLREYRPPDVSALARLFYETVHTVNAADYDQEQLDAWADGHVDLDVWNRSFLEHFTVVAEEAGEIVGFGDMDSSGYLDRLYVHKDFQRQGIGNAICQKLEKRFPVKIIVTHASITARPFFMKRGYQVKKEQQVERKGVLLTNYIMTIPGSKG</sequence>
<dbReference type="GO" id="GO:0016747">
    <property type="term" value="F:acyltransferase activity, transferring groups other than amino-acyl groups"/>
    <property type="evidence" value="ECO:0007669"/>
    <property type="project" value="InterPro"/>
</dbReference>
<dbReference type="InterPro" id="IPR052564">
    <property type="entry name" value="N-acetyltrans/Recomb-assoc"/>
</dbReference>
<evidence type="ECO:0000259" key="1">
    <source>
        <dbReference type="PROSITE" id="PS51186"/>
    </source>
</evidence>